<name>A0A6H1ZIT0_9ZZZZ</name>
<organism evidence="1">
    <name type="scientific">viral metagenome</name>
    <dbReference type="NCBI Taxonomy" id="1070528"/>
    <lineage>
        <taxon>unclassified sequences</taxon>
        <taxon>metagenomes</taxon>
        <taxon>organismal metagenomes</taxon>
    </lineage>
</organism>
<proteinExistence type="predicted"/>
<evidence type="ECO:0000313" key="1">
    <source>
        <dbReference type="EMBL" id="QJA47438.1"/>
    </source>
</evidence>
<sequence length="47" mass="5577">MARYYPVPFSELSPWQKTFALAHPGFWGRRPGGWLLRWIPEVQVSIF</sequence>
<dbReference type="EMBL" id="MT144043">
    <property type="protein sequence ID" value="QJA47438.1"/>
    <property type="molecule type" value="Genomic_DNA"/>
</dbReference>
<protein>
    <submittedName>
        <fullName evidence="1">Uncharacterized protein</fullName>
    </submittedName>
</protein>
<evidence type="ECO:0000313" key="2">
    <source>
        <dbReference type="EMBL" id="QJA72999.1"/>
    </source>
</evidence>
<evidence type="ECO:0000313" key="3">
    <source>
        <dbReference type="EMBL" id="QJB02935.1"/>
    </source>
</evidence>
<dbReference type="EMBL" id="MT143816">
    <property type="protein sequence ID" value="QJB02935.1"/>
    <property type="molecule type" value="Genomic_DNA"/>
</dbReference>
<gene>
    <name evidence="3" type="ORF">MM171B00984_0002</name>
    <name evidence="2" type="ORF">MM415A02533_0011</name>
    <name evidence="1" type="ORF">TM448A00672_0004</name>
</gene>
<reference evidence="1" key="1">
    <citation type="submission" date="2020-03" db="EMBL/GenBank/DDBJ databases">
        <title>The deep terrestrial virosphere.</title>
        <authorList>
            <person name="Holmfeldt K."/>
            <person name="Nilsson E."/>
            <person name="Simone D."/>
            <person name="Lopez-Fernandez M."/>
            <person name="Wu X."/>
            <person name="de Brujin I."/>
            <person name="Lundin D."/>
            <person name="Andersson A."/>
            <person name="Bertilsson S."/>
            <person name="Dopson M."/>
        </authorList>
    </citation>
    <scope>NUCLEOTIDE SEQUENCE</scope>
    <source>
        <strain evidence="3">MM171B00984</strain>
        <strain evidence="2">MM415A02533</strain>
        <strain evidence="1">TM448A00672</strain>
    </source>
</reference>
<accession>A0A6H1ZIT0</accession>
<dbReference type="AlphaFoldDB" id="A0A6H1ZIT0"/>
<dbReference type="EMBL" id="MT141994">
    <property type="protein sequence ID" value="QJA72999.1"/>
    <property type="molecule type" value="Genomic_DNA"/>
</dbReference>